<evidence type="ECO:0000313" key="3">
    <source>
        <dbReference type="Proteomes" id="UP000008792"/>
    </source>
</evidence>
<accession>A0A0Q9WM07</accession>
<dbReference type="InParanoid" id="A0A0Q9WM07"/>
<protein>
    <recommendedName>
        <fullName evidence="1">C2 domain-containing protein</fullName>
    </recommendedName>
</protein>
<dbReference type="OrthoDB" id="67700at2759"/>
<feature type="domain" description="C2" evidence="1">
    <location>
        <begin position="1"/>
        <end position="82"/>
    </location>
</feature>
<dbReference type="Pfam" id="PF00168">
    <property type="entry name" value="C2"/>
    <property type="match status" value="1"/>
</dbReference>
<gene>
    <name evidence="2" type="primary">Dvir\GJ26586</name>
    <name evidence="2" type="ORF">Dvir_GJ26586</name>
</gene>
<dbReference type="InterPro" id="IPR000008">
    <property type="entry name" value="C2_dom"/>
</dbReference>
<dbReference type="Proteomes" id="UP000008792">
    <property type="component" value="Unassembled WGS sequence"/>
</dbReference>
<sequence>MPTGRFNGLTPVKTAVHNKNCFPLYDEQFNFNLNSDQRVMEDSLVLFSVKDKDLFGMTSQYIAECYITFADLTASKGEQIIMSLSRPDITDSIACSGA</sequence>
<dbReference type="Gene3D" id="2.60.40.150">
    <property type="entry name" value="C2 domain"/>
    <property type="match status" value="1"/>
</dbReference>
<dbReference type="InterPro" id="IPR035892">
    <property type="entry name" value="C2_domain_sf"/>
</dbReference>
<evidence type="ECO:0000259" key="1">
    <source>
        <dbReference type="PROSITE" id="PS50004"/>
    </source>
</evidence>
<dbReference type="SUPFAM" id="SSF49562">
    <property type="entry name" value="C2 domain (Calcium/lipid-binding domain, CaLB)"/>
    <property type="match status" value="1"/>
</dbReference>
<dbReference type="AlphaFoldDB" id="A0A0Q9WM07"/>
<dbReference type="eggNOG" id="KOG1328">
    <property type="taxonomic scope" value="Eukaryota"/>
</dbReference>
<dbReference type="STRING" id="7244.A0A0Q9WM07"/>
<proteinExistence type="predicted"/>
<dbReference type="PROSITE" id="PS50004">
    <property type="entry name" value="C2"/>
    <property type="match status" value="1"/>
</dbReference>
<name>A0A0Q9WM07_DROVI</name>
<evidence type="ECO:0000313" key="2">
    <source>
        <dbReference type="EMBL" id="KRF85784.1"/>
    </source>
</evidence>
<organism evidence="2 3">
    <name type="scientific">Drosophila virilis</name>
    <name type="common">Fruit fly</name>
    <dbReference type="NCBI Taxonomy" id="7244"/>
    <lineage>
        <taxon>Eukaryota</taxon>
        <taxon>Metazoa</taxon>
        <taxon>Ecdysozoa</taxon>
        <taxon>Arthropoda</taxon>
        <taxon>Hexapoda</taxon>
        <taxon>Insecta</taxon>
        <taxon>Pterygota</taxon>
        <taxon>Neoptera</taxon>
        <taxon>Endopterygota</taxon>
        <taxon>Diptera</taxon>
        <taxon>Brachycera</taxon>
        <taxon>Muscomorpha</taxon>
        <taxon>Ephydroidea</taxon>
        <taxon>Drosophilidae</taxon>
        <taxon>Drosophila</taxon>
    </lineage>
</organism>
<reference evidence="2 3" key="1">
    <citation type="journal article" date="2007" name="Nature">
        <title>Evolution of genes and genomes on the Drosophila phylogeny.</title>
        <authorList>
            <consortium name="Drosophila 12 Genomes Consortium"/>
            <person name="Clark A.G."/>
            <person name="Eisen M.B."/>
            <person name="Smith D.R."/>
            <person name="Bergman C.M."/>
            <person name="Oliver B."/>
            <person name="Markow T.A."/>
            <person name="Kaufman T.C."/>
            <person name="Kellis M."/>
            <person name="Gelbart W."/>
            <person name="Iyer V.N."/>
            <person name="Pollard D.A."/>
            <person name="Sackton T.B."/>
            <person name="Larracuente A.M."/>
            <person name="Singh N.D."/>
            <person name="Abad J.P."/>
            <person name="Abt D.N."/>
            <person name="Adryan B."/>
            <person name="Aguade M."/>
            <person name="Akashi H."/>
            <person name="Anderson W.W."/>
            <person name="Aquadro C.F."/>
            <person name="Ardell D.H."/>
            <person name="Arguello R."/>
            <person name="Artieri C.G."/>
            <person name="Barbash D.A."/>
            <person name="Barker D."/>
            <person name="Barsanti P."/>
            <person name="Batterham P."/>
            <person name="Batzoglou S."/>
            <person name="Begun D."/>
            <person name="Bhutkar A."/>
            <person name="Blanco E."/>
            <person name="Bosak S.A."/>
            <person name="Bradley R.K."/>
            <person name="Brand A.D."/>
            <person name="Brent M.R."/>
            <person name="Brooks A.N."/>
            <person name="Brown R.H."/>
            <person name="Butlin R.K."/>
            <person name="Caggese C."/>
            <person name="Calvi B.R."/>
            <person name="Bernardo de Carvalho A."/>
            <person name="Caspi A."/>
            <person name="Castrezana S."/>
            <person name="Celniker S.E."/>
            <person name="Chang J.L."/>
            <person name="Chapple C."/>
            <person name="Chatterji S."/>
            <person name="Chinwalla A."/>
            <person name="Civetta A."/>
            <person name="Clifton S.W."/>
            <person name="Comeron J.M."/>
            <person name="Costello J.C."/>
            <person name="Coyne J.A."/>
            <person name="Daub J."/>
            <person name="David R.G."/>
            <person name="Delcher A.L."/>
            <person name="Delehaunty K."/>
            <person name="Do C.B."/>
            <person name="Ebling H."/>
            <person name="Edwards K."/>
            <person name="Eickbush T."/>
            <person name="Evans J.D."/>
            <person name="Filipski A."/>
            <person name="Findeiss S."/>
            <person name="Freyhult E."/>
            <person name="Fulton L."/>
            <person name="Fulton R."/>
            <person name="Garcia A.C."/>
            <person name="Gardiner A."/>
            <person name="Garfield D.A."/>
            <person name="Garvin B.E."/>
            <person name="Gibson G."/>
            <person name="Gilbert D."/>
            <person name="Gnerre S."/>
            <person name="Godfrey J."/>
            <person name="Good R."/>
            <person name="Gotea V."/>
            <person name="Gravely B."/>
            <person name="Greenberg A.J."/>
            <person name="Griffiths-Jones S."/>
            <person name="Gross S."/>
            <person name="Guigo R."/>
            <person name="Gustafson E.A."/>
            <person name="Haerty W."/>
            <person name="Hahn M.W."/>
            <person name="Halligan D.L."/>
            <person name="Halpern A.L."/>
            <person name="Halter G.M."/>
            <person name="Han M.V."/>
            <person name="Heger A."/>
            <person name="Hillier L."/>
            <person name="Hinrichs A.S."/>
            <person name="Holmes I."/>
            <person name="Hoskins R.A."/>
            <person name="Hubisz M.J."/>
            <person name="Hultmark D."/>
            <person name="Huntley M.A."/>
            <person name="Jaffe D.B."/>
            <person name="Jagadeeshan S."/>
            <person name="Jeck W.R."/>
            <person name="Johnson J."/>
            <person name="Jones C.D."/>
            <person name="Jordan W.C."/>
            <person name="Karpen G.H."/>
            <person name="Kataoka E."/>
            <person name="Keightley P.D."/>
            <person name="Kheradpour P."/>
            <person name="Kirkness E.F."/>
            <person name="Koerich L.B."/>
            <person name="Kristiansen K."/>
            <person name="Kudrna D."/>
            <person name="Kulathinal R.J."/>
            <person name="Kumar S."/>
            <person name="Kwok R."/>
            <person name="Lander E."/>
            <person name="Langley C.H."/>
            <person name="Lapoint R."/>
            <person name="Lazzaro B.P."/>
            <person name="Lee S.J."/>
            <person name="Levesque L."/>
            <person name="Li R."/>
            <person name="Lin C.F."/>
            <person name="Lin M.F."/>
            <person name="Lindblad-Toh K."/>
            <person name="Llopart A."/>
            <person name="Long M."/>
            <person name="Low L."/>
            <person name="Lozovsky E."/>
            <person name="Lu J."/>
            <person name="Luo M."/>
            <person name="Machado C.A."/>
            <person name="Makalowski W."/>
            <person name="Marzo M."/>
            <person name="Matsuda M."/>
            <person name="Matzkin L."/>
            <person name="McAllister B."/>
            <person name="McBride C.S."/>
            <person name="McKernan B."/>
            <person name="McKernan K."/>
            <person name="Mendez-Lago M."/>
            <person name="Minx P."/>
            <person name="Mollenhauer M.U."/>
            <person name="Montooth K."/>
            <person name="Mount S.M."/>
            <person name="Mu X."/>
            <person name="Myers E."/>
            <person name="Negre B."/>
            <person name="Newfeld S."/>
            <person name="Nielsen R."/>
            <person name="Noor M.A."/>
            <person name="O'Grady P."/>
            <person name="Pachter L."/>
            <person name="Papaceit M."/>
            <person name="Parisi M.J."/>
            <person name="Parisi M."/>
            <person name="Parts L."/>
            <person name="Pedersen J.S."/>
            <person name="Pesole G."/>
            <person name="Phillippy A.M."/>
            <person name="Ponting C.P."/>
            <person name="Pop M."/>
            <person name="Porcelli D."/>
            <person name="Powell J.R."/>
            <person name="Prohaska S."/>
            <person name="Pruitt K."/>
            <person name="Puig M."/>
            <person name="Quesneville H."/>
            <person name="Ram K.R."/>
            <person name="Rand D."/>
            <person name="Rasmussen M.D."/>
            <person name="Reed L.K."/>
            <person name="Reenan R."/>
            <person name="Reily A."/>
            <person name="Remington K.A."/>
            <person name="Rieger T.T."/>
            <person name="Ritchie M.G."/>
            <person name="Robin C."/>
            <person name="Rogers Y.H."/>
            <person name="Rohde C."/>
            <person name="Rozas J."/>
            <person name="Rubenfield M.J."/>
            <person name="Ruiz A."/>
            <person name="Russo S."/>
            <person name="Salzberg S.L."/>
            <person name="Sanchez-Gracia A."/>
            <person name="Saranga D.J."/>
            <person name="Sato H."/>
            <person name="Schaeffer S.W."/>
            <person name="Schatz M.C."/>
            <person name="Schlenke T."/>
            <person name="Schwartz R."/>
            <person name="Segarra C."/>
            <person name="Singh R.S."/>
            <person name="Sirot L."/>
            <person name="Sirota M."/>
            <person name="Sisneros N.B."/>
            <person name="Smith C.D."/>
            <person name="Smith T.F."/>
            <person name="Spieth J."/>
            <person name="Stage D.E."/>
            <person name="Stark A."/>
            <person name="Stephan W."/>
            <person name="Strausberg R.L."/>
            <person name="Strempel S."/>
            <person name="Sturgill D."/>
            <person name="Sutton G."/>
            <person name="Sutton G.G."/>
            <person name="Tao W."/>
            <person name="Teichmann S."/>
            <person name="Tobari Y.N."/>
            <person name="Tomimura Y."/>
            <person name="Tsolas J.M."/>
            <person name="Valente V.L."/>
            <person name="Venter E."/>
            <person name="Venter J.C."/>
            <person name="Vicario S."/>
            <person name="Vieira F.G."/>
            <person name="Vilella A.J."/>
            <person name="Villasante A."/>
            <person name="Walenz B."/>
            <person name="Wang J."/>
            <person name="Wasserman M."/>
            <person name="Watts T."/>
            <person name="Wilson D."/>
            <person name="Wilson R.K."/>
            <person name="Wing R.A."/>
            <person name="Wolfner M.F."/>
            <person name="Wong A."/>
            <person name="Wong G.K."/>
            <person name="Wu C.I."/>
            <person name="Wu G."/>
            <person name="Yamamoto D."/>
            <person name="Yang H.P."/>
            <person name="Yang S.P."/>
            <person name="Yorke J.A."/>
            <person name="Yoshida K."/>
            <person name="Zdobnov E."/>
            <person name="Zhang P."/>
            <person name="Zhang Y."/>
            <person name="Zimin A.V."/>
            <person name="Baldwin J."/>
            <person name="Abdouelleil A."/>
            <person name="Abdulkadir J."/>
            <person name="Abebe A."/>
            <person name="Abera B."/>
            <person name="Abreu J."/>
            <person name="Acer S.C."/>
            <person name="Aftuck L."/>
            <person name="Alexander A."/>
            <person name="An P."/>
            <person name="Anderson E."/>
            <person name="Anderson S."/>
            <person name="Arachi H."/>
            <person name="Azer M."/>
            <person name="Bachantsang P."/>
            <person name="Barry A."/>
            <person name="Bayul T."/>
            <person name="Berlin A."/>
            <person name="Bessette D."/>
            <person name="Bloom T."/>
            <person name="Blye J."/>
            <person name="Boguslavskiy L."/>
            <person name="Bonnet C."/>
            <person name="Boukhgalter B."/>
            <person name="Bourzgui I."/>
            <person name="Brown A."/>
            <person name="Cahill P."/>
            <person name="Channer S."/>
            <person name="Cheshatsang Y."/>
            <person name="Chuda L."/>
            <person name="Citroen M."/>
            <person name="Collymore A."/>
            <person name="Cooke P."/>
            <person name="Costello M."/>
            <person name="D'Aco K."/>
            <person name="Daza R."/>
            <person name="De Haan G."/>
            <person name="DeGray S."/>
            <person name="DeMaso C."/>
            <person name="Dhargay N."/>
            <person name="Dooley K."/>
            <person name="Dooley E."/>
            <person name="Doricent M."/>
            <person name="Dorje P."/>
            <person name="Dorjee K."/>
            <person name="Dupes A."/>
            <person name="Elong R."/>
            <person name="Falk J."/>
            <person name="Farina A."/>
            <person name="Faro S."/>
            <person name="Ferguson D."/>
            <person name="Fisher S."/>
            <person name="Foley C.D."/>
            <person name="Franke A."/>
            <person name="Friedrich D."/>
            <person name="Gadbois L."/>
            <person name="Gearin G."/>
            <person name="Gearin C.R."/>
            <person name="Giannoukos G."/>
            <person name="Goode T."/>
            <person name="Graham J."/>
            <person name="Grandbois E."/>
            <person name="Grewal S."/>
            <person name="Gyaltsen K."/>
            <person name="Hafez N."/>
            <person name="Hagos B."/>
            <person name="Hall J."/>
            <person name="Henson C."/>
            <person name="Hollinger A."/>
            <person name="Honan T."/>
            <person name="Huard M.D."/>
            <person name="Hughes L."/>
            <person name="Hurhula B."/>
            <person name="Husby M.E."/>
            <person name="Kamat A."/>
            <person name="Kanga B."/>
            <person name="Kashin S."/>
            <person name="Khazanovich D."/>
            <person name="Kisner P."/>
            <person name="Lance K."/>
            <person name="Lara M."/>
            <person name="Lee W."/>
            <person name="Lennon N."/>
            <person name="Letendre F."/>
            <person name="LeVine R."/>
            <person name="Lipovsky A."/>
            <person name="Liu X."/>
            <person name="Liu J."/>
            <person name="Liu S."/>
            <person name="Lokyitsang T."/>
            <person name="Lokyitsang Y."/>
            <person name="Lubonja R."/>
            <person name="Lui A."/>
            <person name="MacDonald P."/>
            <person name="Magnisalis V."/>
            <person name="Maru K."/>
            <person name="Matthews C."/>
            <person name="McCusker W."/>
            <person name="McDonough S."/>
            <person name="Mehta T."/>
            <person name="Meldrim J."/>
            <person name="Meneus L."/>
            <person name="Mihai O."/>
            <person name="Mihalev A."/>
            <person name="Mihova T."/>
            <person name="Mittelman R."/>
            <person name="Mlenga V."/>
            <person name="Montmayeur A."/>
            <person name="Mulrain L."/>
            <person name="Navidi A."/>
            <person name="Naylor J."/>
            <person name="Negash T."/>
            <person name="Nguyen T."/>
            <person name="Nguyen N."/>
            <person name="Nicol R."/>
            <person name="Norbu C."/>
            <person name="Norbu N."/>
            <person name="Novod N."/>
            <person name="O'Neill B."/>
            <person name="Osman S."/>
            <person name="Markiewicz E."/>
            <person name="Oyono O.L."/>
            <person name="Patti C."/>
            <person name="Phunkhang P."/>
            <person name="Pierre F."/>
            <person name="Priest M."/>
            <person name="Raghuraman S."/>
            <person name="Rege F."/>
            <person name="Reyes R."/>
            <person name="Rise C."/>
            <person name="Rogov P."/>
            <person name="Ross K."/>
            <person name="Ryan E."/>
            <person name="Settipalli S."/>
            <person name="Shea T."/>
            <person name="Sherpa N."/>
            <person name="Shi L."/>
            <person name="Shih D."/>
            <person name="Sparrow T."/>
            <person name="Spaulding J."/>
            <person name="Stalker J."/>
            <person name="Stange-Thomann N."/>
            <person name="Stavropoulos S."/>
            <person name="Stone C."/>
            <person name="Strader C."/>
            <person name="Tesfaye S."/>
            <person name="Thomson T."/>
            <person name="Thoulutsang Y."/>
            <person name="Thoulutsang D."/>
            <person name="Topham K."/>
            <person name="Topping I."/>
            <person name="Tsamla T."/>
            <person name="Vassiliev H."/>
            <person name="Vo A."/>
            <person name="Wangchuk T."/>
            <person name="Wangdi T."/>
            <person name="Weiand M."/>
            <person name="Wilkinson J."/>
            <person name="Wilson A."/>
            <person name="Yadav S."/>
            <person name="Young G."/>
            <person name="Yu Q."/>
            <person name="Zembek L."/>
            <person name="Zhong D."/>
            <person name="Zimmer A."/>
            <person name="Zwirko Z."/>
            <person name="Jaffe D.B."/>
            <person name="Alvarez P."/>
            <person name="Brockman W."/>
            <person name="Butler J."/>
            <person name="Chin C."/>
            <person name="Gnerre S."/>
            <person name="Grabherr M."/>
            <person name="Kleber M."/>
            <person name="Mauceli E."/>
            <person name="MacCallum I."/>
        </authorList>
    </citation>
    <scope>NUCLEOTIDE SEQUENCE [LARGE SCALE GENOMIC DNA]</scope>
    <source>
        <strain evidence="3">Tucson 15010-1051.87</strain>
    </source>
</reference>
<keyword evidence="3" id="KW-1185">Reference proteome</keyword>
<dbReference type="EMBL" id="CH945533">
    <property type="protein sequence ID" value="KRF85784.1"/>
    <property type="molecule type" value="Genomic_DNA"/>
</dbReference>